<protein>
    <submittedName>
        <fullName evidence="3">Uncharacterized protein</fullName>
    </submittedName>
</protein>
<name>A0AAQ4ENL4_AMBAM</name>
<feature type="region of interest" description="Disordered" evidence="2">
    <location>
        <begin position="283"/>
        <end position="364"/>
    </location>
</feature>
<feature type="compositionally biased region" description="Basic and acidic residues" evidence="2">
    <location>
        <begin position="292"/>
        <end position="302"/>
    </location>
</feature>
<feature type="coiled-coil region" evidence="1">
    <location>
        <begin position="421"/>
        <end position="448"/>
    </location>
</feature>
<dbReference type="EMBL" id="JARKHS020013312">
    <property type="protein sequence ID" value="KAK8776158.1"/>
    <property type="molecule type" value="Genomic_DNA"/>
</dbReference>
<feature type="compositionally biased region" description="Basic and acidic residues" evidence="2">
    <location>
        <begin position="333"/>
        <end position="344"/>
    </location>
</feature>
<comment type="caution">
    <text evidence="3">The sequence shown here is derived from an EMBL/GenBank/DDBJ whole genome shotgun (WGS) entry which is preliminary data.</text>
</comment>
<gene>
    <name evidence="3" type="ORF">V5799_030502</name>
</gene>
<dbReference type="AlphaFoldDB" id="A0AAQ4ENL4"/>
<reference evidence="3 4" key="1">
    <citation type="journal article" date="2023" name="Arcadia Sci">
        <title>De novo assembly of a long-read Amblyomma americanum tick genome.</title>
        <authorList>
            <person name="Chou S."/>
            <person name="Poskanzer K.E."/>
            <person name="Rollins M."/>
            <person name="Thuy-Boun P.S."/>
        </authorList>
    </citation>
    <scope>NUCLEOTIDE SEQUENCE [LARGE SCALE GENOMIC DNA]</scope>
    <source>
        <strain evidence="3">F_SG_1</strain>
        <tissue evidence="3">Salivary glands</tissue>
    </source>
</reference>
<feature type="region of interest" description="Disordered" evidence="2">
    <location>
        <begin position="60"/>
        <end position="93"/>
    </location>
</feature>
<evidence type="ECO:0000313" key="3">
    <source>
        <dbReference type="EMBL" id="KAK8776158.1"/>
    </source>
</evidence>
<feature type="compositionally biased region" description="Polar residues" evidence="2">
    <location>
        <begin position="65"/>
        <end position="79"/>
    </location>
</feature>
<proteinExistence type="predicted"/>
<feature type="compositionally biased region" description="Basic and acidic residues" evidence="2">
    <location>
        <begin position="118"/>
        <end position="144"/>
    </location>
</feature>
<evidence type="ECO:0000313" key="4">
    <source>
        <dbReference type="Proteomes" id="UP001321473"/>
    </source>
</evidence>
<organism evidence="3 4">
    <name type="scientific">Amblyomma americanum</name>
    <name type="common">Lone star tick</name>
    <dbReference type="NCBI Taxonomy" id="6943"/>
    <lineage>
        <taxon>Eukaryota</taxon>
        <taxon>Metazoa</taxon>
        <taxon>Ecdysozoa</taxon>
        <taxon>Arthropoda</taxon>
        <taxon>Chelicerata</taxon>
        <taxon>Arachnida</taxon>
        <taxon>Acari</taxon>
        <taxon>Parasitiformes</taxon>
        <taxon>Ixodida</taxon>
        <taxon>Ixodoidea</taxon>
        <taxon>Ixodidae</taxon>
        <taxon>Amblyomminae</taxon>
        <taxon>Amblyomma</taxon>
    </lineage>
</organism>
<accession>A0AAQ4ENL4</accession>
<keyword evidence="1" id="KW-0175">Coiled coil</keyword>
<feature type="region of interest" description="Disordered" evidence="2">
    <location>
        <begin position="114"/>
        <end position="144"/>
    </location>
</feature>
<feature type="region of interest" description="Disordered" evidence="2">
    <location>
        <begin position="1"/>
        <end position="47"/>
    </location>
</feature>
<sequence length="477" mass="54010">MSGGHYPVQQQSGWNRIRRRPRPYERPTPRYFSLDWPETDTSKKAEDNVGFHCDNLAAEPRASGSAVSGNHMSTPTHPKTQAPVKPSGEYRSRRMSLAVSSPVIDFLAAAVPTSENANEVKIEKQSPRKKSDGKHSEIHHEHKPSDVLPVSYLSSAFEMTIPEEYKLKPRDHSTHVLTAGCDVNTSVTNRSITAVRPPTSFPADICRPTEDAQEMNNISTMAPPEKRKSKRAYSFPLKGLELCAETQKHALSTTMEDDPRRGIDIPLVKHEKGQILAEDIVAHAPSPKRSHKSSEHQTEHVEPIAIFENSRKTSGEQPLSWPEIPVGVEETQGIEKRHNGETSKTKGKKRKKTSVPVQLYDSSDGQRGKDDVTLYDVYLSLATEMIEDQRKQCTYQEGKEVLKMLYEEVVRNAARAINAVQRRHADKLHKLNEERDKIRAQRKEFYRLGGMLKEYIEEKNIPGVHPYEFCFTEDDCI</sequence>
<evidence type="ECO:0000256" key="2">
    <source>
        <dbReference type="SAM" id="MobiDB-lite"/>
    </source>
</evidence>
<keyword evidence="4" id="KW-1185">Reference proteome</keyword>
<evidence type="ECO:0000256" key="1">
    <source>
        <dbReference type="SAM" id="Coils"/>
    </source>
</evidence>
<dbReference type="Proteomes" id="UP001321473">
    <property type="component" value="Unassembled WGS sequence"/>
</dbReference>